<dbReference type="InterPro" id="IPR025714">
    <property type="entry name" value="Methyltranfer_dom"/>
</dbReference>
<evidence type="ECO:0000313" key="2">
    <source>
        <dbReference type="EMBL" id="KAF1836437.1"/>
    </source>
</evidence>
<dbReference type="PANTHER" id="PTHR43591:SF96">
    <property type="entry name" value="PUTATIVE-RELATED"/>
    <property type="match status" value="1"/>
</dbReference>
<keyword evidence="3" id="KW-1185">Reference proteome</keyword>
<dbReference type="CDD" id="cd02440">
    <property type="entry name" value="AdoMet_MTases"/>
    <property type="match status" value="1"/>
</dbReference>
<evidence type="ECO:0000313" key="3">
    <source>
        <dbReference type="Proteomes" id="UP000800040"/>
    </source>
</evidence>
<evidence type="ECO:0000259" key="1">
    <source>
        <dbReference type="Pfam" id="PF13847"/>
    </source>
</evidence>
<dbReference type="PANTHER" id="PTHR43591">
    <property type="entry name" value="METHYLTRANSFERASE"/>
    <property type="match status" value="1"/>
</dbReference>
<dbReference type="OrthoDB" id="417697at2759"/>
<dbReference type="AlphaFoldDB" id="A0A6A5KKM1"/>
<keyword evidence="2" id="KW-0489">Methyltransferase</keyword>
<sequence length="278" mass="31374">MANTSHADGTTDPYRLNRDVLASTRLNLQHYIWKESMGYILYPSIKLPSSGVRIADIGTGTGIWTHDLSRQYPDAEIHGFDISSEQYPAQGFLPSNVRLGYLDILKEIPAEHVERYDIVHARLLVQVVNQAGGDPRPVIQNLLKLAKPGGYIQWEEPNDDAGNRKLLKSDASNPSENTEKLLANLNARFQTKSAWSAALAETMKDMGLQKVHREECKSDDYILVLDQMNYLNLFQELISKMPADVKAEMSRLHTQAIVEARKGLGWKVRRFVFVGQKP</sequence>
<dbReference type="SUPFAM" id="SSF53335">
    <property type="entry name" value="S-adenosyl-L-methionine-dependent methyltransferases"/>
    <property type="match status" value="1"/>
</dbReference>
<proteinExistence type="predicted"/>
<protein>
    <submittedName>
        <fullName evidence="2">S-adenosyl-L-methionine-dependent methyltransferase</fullName>
    </submittedName>
</protein>
<dbReference type="InterPro" id="IPR029063">
    <property type="entry name" value="SAM-dependent_MTases_sf"/>
</dbReference>
<dbReference type="GO" id="GO:0008168">
    <property type="term" value="F:methyltransferase activity"/>
    <property type="evidence" value="ECO:0007669"/>
    <property type="project" value="UniProtKB-KW"/>
</dbReference>
<keyword evidence="2" id="KW-0808">Transferase</keyword>
<gene>
    <name evidence="2" type="ORF">BDW02DRAFT_567019</name>
</gene>
<reference evidence="2" key="1">
    <citation type="submission" date="2020-01" db="EMBL/GenBank/DDBJ databases">
        <authorList>
            <consortium name="DOE Joint Genome Institute"/>
            <person name="Haridas S."/>
            <person name="Albert R."/>
            <person name="Binder M."/>
            <person name="Bloem J."/>
            <person name="Labutti K."/>
            <person name="Salamov A."/>
            <person name="Andreopoulos B."/>
            <person name="Baker S.E."/>
            <person name="Barry K."/>
            <person name="Bills G."/>
            <person name="Bluhm B.H."/>
            <person name="Cannon C."/>
            <person name="Castanera R."/>
            <person name="Culley D.E."/>
            <person name="Daum C."/>
            <person name="Ezra D."/>
            <person name="Gonzalez J.B."/>
            <person name="Henrissat B."/>
            <person name="Kuo A."/>
            <person name="Liang C."/>
            <person name="Lipzen A."/>
            <person name="Lutzoni F."/>
            <person name="Magnuson J."/>
            <person name="Mondo S."/>
            <person name="Nolan M."/>
            <person name="Ohm R."/>
            <person name="Pangilinan J."/>
            <person name="Park H.-J."/>
            <person name="Ramirez L."/>
            <person name="Alfaro M."/>
            <person name="Sun H."/>
            <person name="Tritt A."/>
            <person name="Yoshinaga Y."/>
            <person name="Zwiers L.-H."/>
            <person name="Turgeon B.G."/>
            <person name="Goodwin S.B."/>
            <person name="Spatafora J.W."/>
            <person name="Crous P.W."/>
            <person name="Grigoriev I.V."/>
        </authorList>
    </citation>
    <scope>NUCLEOTIDE SEQUENCE</scope>
    <source>
        <strain evidence="2">P77</strain>
    </source>
</reference>
<dbReference type="Pfam" id="PF13847">
    <property type="entry name" value="Methyltransf_31"/>
    <property type="match status" value="1"/>
</dbReference>
<dbReference type="Proteomes" id="UP000800040">
    <property type="component" value="Unassembled WGS sequence"/>
</dbReference>
<feature type="domain" description="Methyltransferase" evidence="1">
    <location>
        <begin position="49"/>
        <end position="173"/>
    </location>
</feature>
<name>A0A6A5KKM1_9PLEO</name>
<accession>A0A6A5KKM1</accession>
<organism evidence="2 3">
    <name type="scientific">Decorospora gaudefroyi</name>
    <dbReference type="NCBI Taxonomy" id="184978"/>
    <lineage>
        <taxon>Eukaryota</taxon>
        <taxon>Fungi</taxon>
        <taxon>Dikarya</taxon>
        <taxon>Ascomycota</taxon>
        <taxon>Pezizomycotina</taxon>
        <taxon>Dothideomycetes</taxon>
        <taxon>Pleosporomycetidae</taxon>
        <taxon>Pleosporales</taxon>
        <taxon>Pleosporineae</taxon>
        <taxon>Pleosporaceae</taxon>
        <taxon>Decorospora</taxon>
    </lineage>
</organism>
<dbReference type="Gene3D" id="3.40.50.150">
    <property type="entry name" value="Vaccinia Virus protein VP39"/>
    <property type="match status" value="1"/>
</dbReference>
<dbReference type="EMBL" id="ML975273">
    <property type="protein sequence ID" value="KAF1836437.1"/>
    <property type="molecule type" value="Genomic_DNA"/>
</dbReference>
<dbReference type="GO" id="GO:0032259">
    <property type="term" value="P:methylation"/>
    <property type="evidence" value="ECO:0007669"/>
    <property type="project" value="UniProtKB-KW"/>
</dbReference>